<accession>A0A8R1E6N2</accession>
<proteinExistence type="predicted"/>
<dbReference type="EnsemblMetazoa" id="CJA21505.1">
    <property type="protein sequence ID" value="CJA21505.1"/>
    <property type="gene ID" value="WBGene00177077"/>
</dbReference>
<reference evidence="2" key="1">
    <citation type="submission" date="2010-08" db="EMBL/GenBank/DDBJ databases">
        <authorList>
            <consortium name="Caenorhabditis japonica Sequencing Consortium"/>
            <person name="Wilson R.K."/>
        </authorList>
    </citation>
    <scope>NUCLEOTIDE SEQUENCE [LARGE SCALE GENOMIC DNA]</scope>
    <source>
        <strain evidence="2">DF5081</strain>
    </source>
</reference>
<evidence type="ECO:0000313" key="1">
    <source>
        <dbReference type="EnsemblMetazoa" id="CJA21505.1"/>
    </source>
</evidence>
<protein>
    <submittedName>
        <fullName evidence="1">Uncharacterized protein</fullName>
    </submittedName>
</protein>
<evidence type="ECO:0000313" key="2">
    <source>
        <dbReference type="Proteomes" id="UP000005237"/>
    </source>
</evidence>
<reference evidence="1" key="2">
    <citation type="submission" date="2022-06" db="UniProtKB">
        <authorList>
            <consortium name="EnsemblMetazoa"/>
        </authorList>
    </citation>
    <scope>IDENTIFICATION</scope>
    <source>
        <strain evidence="1">DF5081</strain>
    </source>
</reference>
<dbReference type="Proteomes" id="UP000005237">
    <property type="component" value="Unassembled WGS sequence"/>
</dbReference>
<keyword evidence="2" id="KW-1185">Reference proteome</keyword>
<name>A0A8R1E6N2_CAEJA</name>
<organism evidence="1 2">
    <name type="scientific">Caenorhabditis japonica</name>
    <dbReference type="NCBI Taxonomy" id="281687"/>
    <lineage>
        <taxon>Eukaryota</taxon>
        <taxon>Metazoa</taxon>
        <taxon>Ecdysozoa</taxon>
        <taxon>Nematoda</taxon>
        <taxon>Chromadorea</taxon>
        <taxon>Rhabditida</taxon>
        <taxon>Rhabditina</taxon>
        <taxon>Rhabditomorpha</taxon>
        <taxon>Rhabditoidea</taxon>
        <taxon>Rhabditidae</taxon>
        <taxon>Peloderinae</taxon>
        <taxon>Caenorhabditis</taxon>
    </lineage>
</organism>
<dbReference type="AlphaFoldDB" id="A0A8R1E6N2"/>
<sequence>MPPPLSNALANLQCSGLITFIVFSIDLRHENARLRPLICTLPVCVSSNITVFAWSRPNKWVEPRVLMSQID</sequence>